<keyword evidence="5" id="KW-0460">Magnesium</keyword>
<dbReference type="GO" id="GO:0046872">
    <property type="term" value="F:metal ion binding"/>
    <property type="evidence" value="ECO:0007669"/>
    <property type="project" value="UniProtKB-KW"/>
</dbReference>
<dbReference type="SMR" id="A0A7M7QD26"/>
<dbReference type="GO" id="GO:0006096">
    <property type="term" value="P:glycolytic process"/>
    <property type="evidence" value="ECO:0007669"/>
    <property type="project" value="UniProtKB-KW"/>
</dbReference>
<dbReference type="KEGG" id="nvi:100118248"/>
<dbReference type="EnsemblMetazoa" id="XM_031928926">
    <property type="protein sequence ID" value="XP_031784786"/>
    <property type="gene ID" value="LOC100118248"/>
</dbReference>
<reference evidence="7" key="1">
    <citation type="submission" date="2021-01" db="UniProtKB">
        <authorList>
            <consortium name="EnsemblMetazoa"/>
        </authorList>
    </citation>
    <scope>IDENTIFICATION</scope>
</reference>
<evidence type="ECO:0000256" key="1">
    <source>
        <dbReference type="ARBA" id="ARBA00022490"/>
    </source>
</evidence>
<keyword evidence="3" id="KW-0479">Metal-binding</keyword>
<evidence type="ECO:0000313" key="8">
    <source>
        <dbReference type="Proteomes" id="UP000002358"/>
    </source>
</evidence>
<evidence type="ECO:0008006" key="9">
    <source>
        <dbReference type="Google" id="ProtNLM"/>
    </source>
</evidence>
<dbReference type="GO" id="GO:0005783">
    <property type="term" value="C:endoplasmic reticulum"/>
    <property type="evidence" value="ECO:0007669"/>
    <property type="project" value="TreeGrafter"/>
</dbReference>
<dbReference type="SUPFAM" id="SSF53613">
    <property type="entry name" value="Ribokinase-like"/>
    <property type="match status" value="1"/>
</dbReference>
<dbReference type="OrthoDB" id="5847021at2759"/>
<keyword evidence="2" id="KW-0808">Transferase</keyword>
<dbReference type="InParanoid" id="A0A7M7QD26"/>
<dbReference type="PROSITE" id="PS51255">
    <property type="entry name" value="ADPK"/>
    <property type="match status" value="1"/>
</dbReference>
<organism evidence="7 8">
    <name type="scientific">Nasonia vitripennis</name>
    <name type="common">Parasitic wasp</name>
    <dbReference type="NCBI Taxonomy" id="7425"/>
    <lineage>
        <taxon>Eukaryota</taxon>
        <taxon>Metazoa</taxon>
        <taxon>Ecdysozoa</taxon>
        <taxon>Arthropoda</taxon>
        <taxon>Hexapoda</taxon>
        <taxon>Insecta</taxon>
        <taxon>Pterygota</taxon>
        <taxon>Neoptera</taxon>
        <taxon>Endopterygota</taxon>
        <taxon>Hymenoptera</taxon>
        <taxon>Apocrita</taxon>
        <taxon>Proctotrupomorpha</taxon>
        <taxon>Chalcidoidea</taxon>
        <taxon>Pteromalidae</taxon>
        <taxon>Pteromalinae</taxon>
        <taxon>Nasonia</taxon>
    </lineage>
</organism>
<evidence type="ECO:0000256" key="5">
    <source>
        <dbReference type="ARBA" id="ARBA00022842"/>
    </source>
</evidence>
<keyword evidence="4" id="KW-0418">Kinase</keyword>
<dbReference type="PANTHER" id="PTHR21208">
    <property type="entry name" value="ADP-DEPENDENT GLUCOKINASE"/>
    <property type="match status" value="1"/>
</dbReference>
<accession>A0A7M7QD26</accession>
<protein>
    <recommendedName>
        <fullName evidence="9">ADP-dependent glucokinase</fullName>
    </recommendedName>
</protein>
<sequence length="486" mass="53962">MNTAKMGYSKVKLGTFFTVLAVLLAVYYRNSNDVLQRKLHSVLQALERLENKHTVSPRPRVAIGYGICTDVYIEAGNLLEYSEEIGQPQHFDEISTKEELLKSFAYYFRHGAAAERYMSNSTLFDNLVAAARSYPSSYSSIGGNAAVMAMRLVREGCDVVLAAKMTTSLLQMVPEAIEVVGGEVERDDIHLILEYKRGEVWGPYMSARANRYIIHNDKHNPQASGLEELGKVLADYKPDLLIISGLQMMDSYPFVAGERGKHLQKIHEQMRSQKPSTKIHFEMASFVEEELLKELNHMIIPYADSLGMNEQEIANLHNSLYYGNISLVANSTPRVATVLDQIRALFKLIRTRGEGIEGARKLTRIHVHTLAYQAILTVKDSPWKNTMAAAAKASLTAHRHVCSTSNIDLQKATLIMDDSFTTSIISGTRIPLNVEKPVACWDEVFHVGGRRIEVDVCVAPVLVCTEVSQTAGGGDNISSAGLVLQI</sequence>
<dbReference type="GO" id="GO:0006006">
    <property type="term" value="P:glucose metabolic process"/>
    <property type="evidence" value="ECO:0007669"/>
    <property type="project" value="TreeGrafter"/>
</dbReference>
<dbReference type="Gene3D" id="3.40.1190.20">
    <property type="match status" value="1"/>
</dbReference>
<keyword evidence="8" id="KW-1185">Reference proteome</keyword>
<dbReference type="AlphaFoldDB" id="A0A7M7QD26"/>
<dbReference type="GeneID" id="100118248"/>
<dbReference type="Pfam" id="PF04587">
    <property type="entry name" value="ADP_PFK_GK"/>
    <property type="match status" value="1"/>
</dbReference>
<evidence type="ECO:0000256" key="6">
    <source>
        <dbReference type="ARBA" id="ARBA00023152"/>
    </source>
</evidence>
<dbReference type="RefSeq" id="XP_031784786.1">
    <property type="nucleotide sequence ID" value="XM_031928926.2"/>
</dbReference>
<dbReference type="InterPro" id="IPR029056">
    <property type="entry name" value="Ribokinase-like"/>
</dbReference>
<dbReference type="PANTHER" id="PTHR21208:SF1">
    <property type="entry name" value="ADP-DEPENDENT GLUCOKINASE"/>
    <property type="match status" value="1"/>
</dbReference>
<evidence type="ECO:0000256" key="3">
    <source>
        <dbReference type="ARBA" id="ARBA00022723"/>
    </source>
</evidence>
<keyword evidence="6" id="KW-0324">Glycolysis</keyword>
<dbReference type="FunCoup" id="A0A7M7QD26">
    <property type="interactions" value="1347"/>
</dbReference>
<name>A0A7M7QD26_NASVI</name>
<proteinExistence type="predicted"/>
<dbReference type="Proteomes" id="UP000002358">
    <property type="component" value="Chromosome 4"/>
</dbReference>
<keyword evidence="1" id="KW-0963">Cytoplasm</keyword>
<dbReference type="InterPro" id="IPR007666">
    <property type="entry name" value="ADP_PFK/GK"/>
</dbReference>
<dbReference type="GO" id="GO:0043843">
    <property type="term" value="F:ADP-specific glucokinase activity"/>
    <property type="evidence" value="ECO:0007669"/>
    <property type="project" value="TreeGrafter"/>
</dbReference>
<evidence type="ECO:0000256" key="4">
    <source>
        <dbReference type="ARBA" id="ARBA00022777"/>
    </source>
</evidence>
<evidence type="ECO:0000313" key="7">
    <source>
        <dbReference type="EnsemblMetazoa" id="XP_031784786"/>
    </source>
</evidence>
<evidence type="ECO:0000256" key="2">
    <source>
        <dbReference type="ARBA" id="ARBA00022679"/>
    </source>
</evidence>